<reference evidence="2 3" key="1">
    <citation type="submission" date="2024-04" db="EMBL/GenBank/DDBJ databases">
        <authorList>
            <person name="Cremers G."/>
        </authorList>
    </citation>
    <scope>NUCLEOTIDE SEQUENCE [LARGE SCALE GENOMIC DNA]</scope>
    <source>
        <strain evidence="2">MeCH1-AG</strain>
    </source>
</reference>
<evidence type="ECO:0000256" key="1">
    <source>
        <dbReference type="SAM" id="MobiDB-lite"/>
    </source>
</evidence>
<dbReference type="Proteomes" id="UP001497493">
    <property type="component" value="Chromosome"/>
</dbReference>
<name>A0ABP1C3V1_9GAMM</name>
<organism evidence="2 3">
    <name type="scientific">Candidatus Methylocalor cossyra</name>
    <dbReference type="NCBI Taxonomy" id="3108543"/>
    <lineage>
        <taxon>Bacteria</taxon>
        <taxon>Pseudomonadati</taxon>
        <taxon>Pseudomonadota</taxon>
        <taxon>Gammaproteobacteria</taxon>
        <taxon>Methylococcales</taxon>
        <taxon>Methylococcaceae</taxon>
        <taxon>Candidatus Methylocalor</taxon>
    </lineage>
</organism>
<dbReference type="EMBL" id="OZ026884">
    <property type="protein sequence ID" value="CAL1238864.1"/>
    <property type="molecule type" value="Genomic_DNA"/>
</dbReference>
<accession>A0ABP1C3V1</accession>
<feature type="compositionally biased region" description="Low complexity" evidence="1">
    <location>
        <begin position="16"/>
        <end position="28"/>
    </location>
</feature>
<evidence type="ECO:0000313" key="2">
    <source>
        <dbReference type="EMBL" id="CAL1238864.1"/>
    </source>
</evidence>
<evidence type="ECO:0000313" key="3">
    <source>
        <dbReference type="Proteomes" id="UP001497493"/>
    </source>
</evidence>
<gene>
    <name evidence="2" type="ORF">MECH1_V1_0083</name>
</gene>
<proteinExistence type="predicted"/>
<feature type="compositionally biased region" description="Basic residues" evidence="1">
    <location>
        <begin position="1"/>
        <end position="14"/>
    </location>
</feature>
<feature type="region of interest" description="Disordered" evidence="1">
    <location>
        <begin position="1"/>
        <end position="62"/>
    </location>
</feature>
<protein>
    <submittedName>
        <fullName evidence="2">Uncharacterized protein</fullName>
    </submittedName>
</protein>
<sequence length="88" mass="9233">MGGVRYKNHRKKQAVGRLPNGNRGPRGPVTGQEPRAPAWCWGGGDGLDAETDPRSRLGPAPLRWDGSTVVRSVRTGGRCLGGGDDVAG</sequence>
<keyword evidence="3" id="KW-1185">Reference proteome</keyword>